<feature type="transmembrane region" description="Helical" evidence="1">
    <location>
        <begin position="77"/>
        <end position="93"/>
    </location>
</feature>
<feature type="transmembrane region" description="Helical" evidence="1">
    <location>
        <begin position="205"/>
        <end position="225"/>
    </location>
</feature>
<dbReference type="InterPro" id="IPR038731">
    <property type="entry name" value="RgtA/B/C-like"/>
</dbReference>
<keyword evidence="1" id="KW-0812">Transmembrane</keyword>
<feature type="transmembrane region" description="Helical" evidence="1">
    <location>
        <begin position="329"/>
        <end position="348"/>
    </location>
</feature>
<reference evidence="4" key="1">
    <citation type="journal article" date="2019" name="Int. J. Syst. Evol. Microbiol.">
        <title>The Global Catalogue of Microorganisms (GCM) 10K type strain sequencing project: providing services to taxonomists for standard genome sequencing and annotation.</title>
        <authorList>
            <consortium name="The Broad Institute Genomics Platform"/>
            <consortium name="The Broad Institute Genome Sequencing Center for Infectious Disease"/>
            <person name="Wu L."/>
            <person name="Ma J."/>
        </authorList>
    </citation>
    <scope>NUCLEOTIDE SEQUENCE [LARGE SCALE GENOMIC DNA]</scope>
    <source>
        <strain evidence="4">JCM 32105</strain>
    </source>
</reference>
<feature type="transmembrane region" description="Helical" evidence="1">
    <location>
        <begin position="157"/>
        <end position="185"/>
    </location>
</feature>
<accession>A0ABP8N7Y8</accession>
<keyword evidence="1" id="KW-1133">Transmembrane helix</keyword>
<evidence type="ECO:0000256" key="1">
    <source>
        <dbReference type="SAM" id="Phobius"/>
    </source>
</evidence>
<feature type="transmembrane region" description="Helical" evidence="1">
    <location>
        <begin position="360"/>
        <end position="381"/>
    </location>
</feature>
<keyword evidence="1" id="KW-0472">Membrane</keyword>
<name>A0ABP8N7Y8_9BACT</name>
<feature type="transmembrane region" description="Helical" evidence="1">
    <location>
        <begin position="28"/>
        <end position="48"/>
    </location>
</feature>
<evidence type="ECO:0000313" key="4">
    <source>
        <dbReference type="Proteomes" id="UP001500067"/>
    </source>
</evidence>
<feature type="transmembrane region" description="Helical" evidence="1">
    <location>
        <begin position="258"/>
        <end position="285"/>
    </location>
</feature>
<feature type="transmembrane region" description="Helical" evidence="1">
    <location>
        <begin position="297"/>
        <end position="317"/>
    </location>
</feature>
<feature type="transmembrane region" description="Helical" evidence="1">
    <location>
        <begin position="105"/>
        <end position="122"/>
    </location>
</feature>
<dbReference type="Pfam" id="PF13231">
    <property type="entry name" value="PMT_2"/>
    <property type="match status" value="1"/>
</dbReference>
<dbReference type="EMBL" id="BAABFA010000004">
    <property type="protein sequence ID" value="GAA4460745.1"/>
    <property type="molecule type" value="Genomic_DNA"/>
</dbReference>
<evidence type="ECO:0000313" key="3">
    <source>
        <dbReference type="EMBL" id="GAA4460745.1"/>
    </source>
</evidence>
<protein>
    <recommendedName>
        <fullName evidence="2">Glycosyltransferase RgtA/B/C/D-like domain-containing protein</fullName>
    </recommendedName>
</protein>
<keyword evidence="4" id="KW-1185">Reference proteome</keyword>
<gene>
    <name evidence="3" type="ORF">GCM10023093_03970</name>
</gene>
<evidence type="ECO:0000259" key="2">
    <source>
        <dbReference type="Pfam" id="PF13231"/>
    </source>
</evidence>
<feature type="domain" description="Glycosyltransferase RgtA/B/C/D-like" evidence="2">
    <location>
        <begin position="53"/>
        <end position="189"/>
    </location>
</feature>
<dbReference type="Proteomes" id="UP001500067">
    <property type="component" value="Unassembled WGS sequence"/>
</dbReference>
<sequence length="490" mass="55281">MLITLLVMAAWGMASVVAQIRPFWIDEWRIIYNLKFLSATAIWGKLAFMQQFPRVYLFLLKLFTSACGYSYTSLRLIPYLAGLAAIWCIYDTARRIYGPREPYRYLMVMMLISCSTFTEYFVEVKQYSMELLLSAAALWQLHYLLRLGDRPLKAAGYALFCMAMLLCPFFSYTYAIVIAPVYGVVLLHNIATWNNGTGNGKMRTIVMQWIPLCLCTFSITVFYLVDAAHLSADGDMQNYWRHLMPGGRTPFAERMFHFLAQAGSGLLFWWLFGLACTGALGWAIFRVAKAIRKRDVTVENSILLYALLVVLLVVTLNQAGRLPLGEPRLNAFGVPALSVLLIALLQALRTKARKKLWPDILAYLLLAGLTGNIYSTIAACFTDGKYAQRMETYRASEKALQMATGQHLPILVTPEVAYPYNGTENLPWRTPIPGDWVLMTWPAYDAADMLPIYAVPDTNDLGSYLQRLPTGTARVMVGNGISYRVVDVMH</sequence>
<proteinExistence type="predicted"/>
<dbReference type="RefSeq" id="WP_345077745.1">
    <property type="nucleotide sequence ID" value="NZ_BAABFA010000004.1"/>
</dbReference>
<organism evidence="3 4">
    <name type="scientific">Nemorincola caseinilytica</name>
    <dbReference type="NCBI Taxonomy" id="2054315"/>
    <lineage>
        <taxon>Bacteria</taxon>
        <taxon>Pseudomonadati</taxon>
        <taxon>Bacteroidota</taxon>
        <taxon>Chitinophagia</taxon>
        <taxon>Chitinophagales</taxon>
        <taxon>Chitinophagaceae</taxon>
        <taxon>Nemorincola</taxon>
    </lineage>
</organism>
<comment type="caution">
    <text evidence="3">The sequence shown here is derived from an EMBL/GenBank/DDBJ whole genome shotgun (WGS) entry which is preliminary data.</text>
</comment>